<dbReference type="Pfam" id="PF00106">
    <property type="entry name" value="adh_short"/>
    <property type="match status" value="1"/>
</dbReference>
<dbReference type="PANTHER" id="PTHR43669:SF3">
    <property type="entry name" value="ALCOHOL DEHYDROGENASE, PUTATIVE (AFU_ORTHOLOGUE AFUA_3G03445)-RELATED"/>
    <property type="match status" value="1"/>
</dbReference>
<dbReference type="Gene3D" id="3.40.50.720">
    <property type="entry name" value="NAD(P)-binding Rossmann-like Domain"/>
    <property type="match status" value="1"/>
</dbReference>
<reference evidence="5 6" key="1">
    <citation type="journal article" date="2018" name="Mol. Biol. Evol.">
        <title>Broad Genomic Sampling Reveals a Smut Pathogenic Ancestry of the Fungal Clade Ustilaginomycotina.</title>
        <authorList>
            <person name="Kijpornyongpan T."/>
            <person name="Mondo S.J."/>
            <person name="Barry K."/>
            <person name="Sandor L."/>
            <person name="Lee J."/>
            <person name="Lipzen A."/>
            <person name="Pangilinan J."/>
            <person name="LaButti K."/>
            <person name="Hainaut M."/>
            <person name="Henrissat B."/>
            <person name="Grigoriev I.V."/>
            <person name="Spatafora J.W."/>
            <person name="Aime M.C."/>
        </authorList>
    </citation>
    <scope>NUCLEOTIDE SEQUENCE [LARGE SCALE GENOMIC DNA]</scope>
    <source>
        <strain evidence="5 6">MCA 4198</strain>
    </source>
</reference>
<name>A0A316YK13_9BASI</name>
<dbReference type="AlphaFoldDB" id="A0A316YK13"/>
<dbReference type="InterPro" id="IPR036291">
    <property type="entry name" value="NAD(P)-bd_dom_sf"/>
</dbReference>
<keyword evidence="3" id="KW-0560">Oxidoreductase</keyword>
<evidence type="ECO:0000256" key="2">
    <source>
        <dbReference type="ARBA" id="ARBA00022857"/>
    </source>
</evidence>
<evidence type="ECO:0000313" key="6">
    <source>
        <dbReference type="Proteomes" id="UP000245768"/>
    </source>
</evidence>
<keyword evidence="2" id="KW-0521">NADP</keyword>
<evidence type="ECO:0000256" key="4">
    <source>
        <dbReference type="RuleBase" id="RU000363"/>
    </source>
</evidence>
<proteinExistence type="inferred from homology"/>
<comment type="similarity">
    <text evidence="1 4">Belongs to the short-chain dehydrogenases/reductases (SDR) family.</text>
</comment>
<accession>A0A316YK13</accession>
<evidence type="ECO:0000313" key="5">
    <source>
        <dbReference type="EMBL" id="PWN88958.1"/>
    </source>
</evidence>
<dbReference type="InterPro" id="IPR020904">
    <property type="entry name" value="Sc_DH/Rdtase_CS"/>
</dbReference>
<dbReference type="OrthoDB" id="1933717at2759"/>
<sequence>MTQPPRQYPPSENKTAIVTGGSQGIGRATALCLARAGWNVVISARNGDKLAEAQRYITAQLASTATGTAKNKIETFQGDMTVEKDVEAMFDVARQRCSGAVDLIFINAGMSGPNVPLQQLSLADWTSVVNVNLTGAWLCAREAFRHMDGTHAMGGRIVLNGSISAHAPRPNSSAYTATKHAISGLTKSLALDGRKYNIAVTQLDIGNAVSAMTEGMGAGAMQADGSVRAEPRMDVEHAARQVVHVAEMPLEANVLNITVMATNMPSHVARG</sequence>
<organism evidence="5 6">
    <name type="scientific">Acaromyces ingoldii</name>
    <dbReference type="NCBI Taxonomy" id="215250"/>
    <lineage>
        <taxon>Eukaryota</taxon>
        <taxon>Fungi</taxon>
        <taxon>Dikarya</taxon>
        <taxon>Basidiomycota</taxon>
        <taxon>Ustilaginomycotina</taxon>
        <taxon>Exobasidiomycetes</taxon>
        <taxon>Exobasidiales</taxon>
        <taxon>Cryptobasidiaceae</taxon>
        <taxon>Acaromyces</taxon>
    </lineage>
</organism>
<evidence type="ECO:0000256" key="3">
    <source>
        <dbReference type="ARBA" id="ARBA00023002"/>
    </source>
</evidence>
<dbReference type="InParanoid" id="A0A316YK13"/>
<dbReference type="PROSITE" id="PS00061">
    <property type="entry name" value="ADH_SHORT"/>
    <property type="match status" value="1"/>
</dbReference>
<dbReference type="PRINTS" id="PR00081">
    <property type="entry name" value="GDHRDH"/>
</dbReference>
<dbReference type="Proteomes" id="UP000245768">
    <property type="component" value="Unassembled WGS sequence"/>
</dbReference>
<dbReference type="GeneID" id="37043878"/>
<keyword evidence="6" id="KW-1185">Reference proteome</keyword>
<dbReference type="PRINTS" id="PR00080">
    <property type="entry name" value="SDRFAMILY"/>
</dbReference>
<dbReference type="EMBL" id="KZ819637">
    <property type="protein sequence ID" value="PWN88958.1"/>
    <property type="molecule type" value="Genomic_DNA"/>
</dbReference>
<gene>
    <name evidence="5" type="ORF">FA10DRAFT_267570</name>
</gene>
<dbReference type="STRING" id="215250.A0A316YK13"/>
<dbReference type="PANTHER" id="PTHR43669">
    <property type="entry name" value="5-KETO-D-GLUCONATE 5-REDUCTASE"/>
    <property type="match status" value="1"/>
</dbReference>
<evidence type="ECO:0000256" key="1">
    <source>
        <dbReference type="ARBA" id="ARBA00006484"/>
    </source>
</evidence>
<dbReference type="RefSeq" id="XP_025376156.1">
    <property type="nucleotide sequence ID" value="XM_025521962.1"/>
</dbReference>
<protein>
    <submittedName>
        <fullName evidence="5">Putative dehydrogenase</fullName>
    </submittedName>
</protein>
<dbReference type="InterPro" id="IPR002347">
    <property type="entry name" value="SDR_fam"/>
</dbReference>
<dbReference type="SUPFAM" id="SSF51735">
    <property type="entry name" value="NAD(P)-binding Rossmann-fold domains"/>
    <property type="match status" value="1"/>
</dbReference>
<dbReference type="GO" id="GO:0016491">
    <property type="term" value="F:oxidoreductase activity"/>
    <property type="evidence" value="ECO:0007669"/>
    <property type="project" value="UniProtKB-KW"/>
</dbReference>
<dbReference type="CDD" id="cd05233">
    <property type="entry name" value="SDR_c"/>
    <property type="match status" value="1"/>
</dbReference>